<comment type="caution">
    <text evidence="1">The sequence shown here is derived from an EMBL/GenBank/DDBJ whole genome shotgun (WGS) entry which is preliminary data.</text>
</comment>
<accession>A0A392R3Y3</accession>
<evidence type="ECO:0000313" key="1">
    <source>
        <dbReference type="EMBL" id="MCI30939.1"/>
    </source>
</evidence>
<dbReference type="AlphaFoldDB" id="A0A392R3Y3"/>
<name>A0A392R3Y3_9FABA</name>
<dbReference type="EMBL" id="LXQA010183375">
    <property type="protein sequence ID" value="MCI30939.1"/>
    <property type="molecule type" value="Genomic_DNA"/>
</dbReference>
<proteinExistence type="predicted"/>
<reference evidence="1 2" key="1">
    <citation type="journal article" date="2018" name="Front. Plant Sci.">
        <title>Red Clover (Trifolium pratense) and Zigzag Clover (T. medium) - A Picture of Genomic Similarities and Differences.</title>
        <authorList>
            <person name="Dluhosova J."/>
            <person name="Istvanek J."/>
            <person name="Nedelnik J."/>
            <person name="Repkova J."/>
        </authorList>
    </citation>
    <scope>NUCLEOTIDE SEQUENCE [LARGE SCALE GENOMIC DNA]</scope>
    <source>
        <strain evidence="2">cv. 10/8</strain>
        <tissue evidence="1">Leaf</tissue>
    </source>
</reference>
<dbReference type="GO" id="GO:0062064">
    <property type="term" value="F:box C/D methylation guide snoRNP complex binding"/>
    <property type="evidence" value="ECO:0007669"/>
    <property type="project" value="TreeGrafter"/>
</dbReference>
<dbReference type="Pfam" id="PF15370">
    <property type="entry name" value="NOPCHAP1"/>
    <property type="match status" value="1"/>
</dbReference>
<keyword evidence="2" id="KW-1185">Reference proteome</keyword>
<dbReference type="PANTHER" id="PTHR28674:SF1">
    <property type="entry name" value="NOP PROTEIN CHAPERONE 1"/>
    <property type="match status" value="1"/>
</dbReference>
<dbReference type="PANTHER" id="PTHR28674">
    <property type="entry name" value="SIMILAR TO DNA SEGMENT, CHR 10, WAYNE STATE UNIVERSITY 102,-EXPRESSED"/>
    <property type="match status" value="1"/>
</dbReference>
<organism evidence="1 2">
    <name type="scientific">Trifolium medium</name>
    <dbReference type="NCBI Taxonomy" id="97028"/>
    <lineage>
        <taxon>Eukaryota</taxon>
        <taxon>Viridiplantae</taxon>
        <taxon>Streptophyta</taxon>
        <taxon>Embryophyta</taxon>
        <taxon>Tracheophyta</taxon>
        <taxon>Spermatophyta</taxon>
        <taxon>Magnoliopsida</taxon>
        <taxon>eudicotyledons</taxon>
        <taxon>Gunneridae</taxon>
        <taxon>Pentapetalae</taxon>
        <taxon>rosids</taxon>
        <taxon>fabids</taxon>
        <taxon>Fabales</taxon>
        <taxon>Fabaceae</taxon>
        <taxon>Papilionoideae</taxon>
        <taxon>50 kb inversion clade</taxon>
        <taxon>NPAAA clade</taxon>
        <taxon>Hologalegina</taxon>
        <taxon>IRL clade</taxon>
        <taxon>Trifolieae</taxon>
        <taxon>Trifolium</taxon>
    </lineage>
</organism>
<dbReference type="GO" id="GO:0000492">
    <property type="term" value="P:box C/D snoRNP assembly"/>
    <property type="evidence" value="ECO:0007669"/>
    <property type="project" value="InterPro"/>
</dbReference>
<feature type="non-terminal residue" evidence="1">
    <location>
        <position position="1"/>
    </location>
</feature>
<dbReference type="InterPro" id="IPR027921">
    <property type="entry name" value="NOPCHAP1"/>
</dbReference>
<sequence length="63" mass="7102">LGKVKDFLGVMSEANKRLENDAKDHPEEYDIEELTGNESEVIEMVGQYFISLCISIILLPTCL</sequence>
<dbReference type="Proteomes" id="UP000265520">
    <property type="component" value="Unassembled WGS sequence"/>
</dbReference>
<protein>
    <submittedName>
        <fullName evidence="1">Uncharacterized protein</fullName>
    </submittedName>
</protein>
<evidence type="ECO:0000313" key="2">
    <source>
        <dbReference type="Proteomes" id="UP000265520"/>
    </source>
</evidence>